<dbReference type="Pfam" id="PF00293">
    <property type="entry name" value="NUDIX"/>
    <property type="match status" value="1"/>
</dbReference>
<dbReference type="AlphaFoldDB" id="A0A846Y7X6"/>
<organism evidence="7 8">
    <name type="scientific">Nocardia vermiculata</name>
    <dbReference type="NCBI Taxonomy" id="257274"/>
    <lineage>
        <taxon>Bacteria</taxon>
        <taxon>Bacillati</taxon>
        <taxon>Actinomycetota</taxon>
        <taxon>Actinomycetes</taxon>
        <taxon>Mycobacteriales</taxon>
        <taxon>Nocardiaceae</taxon>
        <taxon>Nocardia</taxon>
    </lineage>
</organism>
<dbReference type="SUPFAM" id="SSF55811">
    <property type="entry name" value="Nudix"/>
    <property type="match status" value="1"/>
</dbReference>
<keyword evidence="4" id="KW-0460">Magnesium</keyword>
<dbReference type="InterPro" id="IPR015797">
    <property type="entry name" value="NUDIX_hydrolase-like_dom_sf"/>
</dbReference>
<evidence type="ECO:0000256" key="4">
    <source>
        <dbReference type="ARBA" id="ARBA00022842"/>
    </source>
</evidence>
<keyword evidence="3 5" id="KW-0378">Hydrolase</keyword>
<dbReference type="InterPro" id="IPR000086">
    <property type="entry name" value="NUDIX_hydrolase_dom"/>
</dbReference>
<evidence type="ECO:0000259" key="6">
    <source>
        <dbReference type="PROSITE" id="PS51462"/>
    </source>
</evidence>
<dbReference type="Gene3D" id="3.90.79.10">
    <property type="entry name" value="Nucleoside Triphosphate Pyrophosphohydrolase"/>
    <property type="match status" value="1"/>
</dbReference>
<keyword evidence="8" id="KW-1185">Reference proteome</keyword>
<comment type="caution">
    <text evidence="7">The sequence shown here is derived from an EMBL/GenBank/DDBJ whole genome shotgun (WGS) entry which is preliminary data.</text>
</comment>
<dbReference type="PANTHER" id="PTHR43046">
    <property type="entry name" value="GDP-MANNOSE MANNOSYL HYDROLASE"/>
    <property type="match status" value="1"/>
</dbReference>
<dbReference type="PROSITE" id="PS51462">
    <property type="entry name" value="NUDIX"/>
    <property type="match status" value="1"/>
</dbReference>
<evidence type="ECO:0000313" key="7">
    <source>
        <dbReference type="EMBL" id="NKY52809.1"/>
    </source>
</evidence>
<gene>
    <name evidence="7" type="ORF">HGA08_21645</name>
</gene>
<accession>A0A846Y7X6</accession>
<dbReference type="GO" id="GO:0016787">
    <property type="term" value="F:hydrolase activity"/>
    <property type="evidence" value="ECO:0007669"/>
    <property type="project" value="UniProtKB-KW"/>
</dbReference>
<protein>
    <submittedName>
        <fullName evidence="7">NUDIX domain-containing protein</fullName>
    </submittedName>
</protein>
<dbReference type="PROSITE" id="PS00893">
    <property type="entry name" value="NUDIX_BOX"/>
    <property type="match status" value="1"/>
</dbReference>
<sequence length="174" mass="19307">MRRPLPWPIVEQQRYVRRSGRVILADSDDRILLLCFRGTLDPLFWITPGGGLDPDESPAEAAARELGEETGVRVTAAGLGPQIAVAAGHLDIPGWLSGVFREDYFFHRLPSAAATVDTSGLLRYESDAIHEYRWWSTEELATTDQTVYPLGLAGLLGDLLEGRIPEQPVTLPWR</sequence>
<dbReference type="Proteomes" id="UP000565711">
    <property type="component" value="Unassembled WGS sequence"/>
</dbReference>
<evidence type="ECO:0000256" key="5">
    <source>
        <dbReference type="RuleBase" id="RU003476"/>
    </source>
</evidence>
<dbReference type="EMBL" id="JAAXOP010000013">
    <property type="protein sequence ID" value="NKY52809.1"/>
    <property type="molecule type" value="Genomic_DNA"/>
</dbReference>
<dbReference type="InterPro" id="IPR020084">
    <property type="entry name" value="NUDIX_hydrolase_CS"/>
</dbReference>
<proteinExistence type="inferred from homology"/>
<comment type="similarity">
    <text evidence="2 5">Belongs to the Nudix hydrolase family.</text>
</comment>
<dbReference type="PRINTS" id="PR00502">
    <property type="entry name" value="NUDIXFAMILY"/>
</dbReference>
<dbReference type="InterPro" id="IPR020476">
    <property type="entry name" value="Nudix_hydrolase"/>
</dbReference>
<name>A0A846Y7X6_9NOCA</name>
<evidence type="ECO:0000256" key="3">
    <source>
        <dbReference type="ARBA" id="ARBA00022801"/>
    </source>
</evidence>
<dbReference type="PANTHER" id="PTHR43046:SF12">
    <property type="entry name" value="GDP-MANNOSE MANNOSYL HYDROLASE"/>
    <property type="match status" value="1"/>
</dbReference>
<evidence type="ECO:0000256" key="2">
    <source>
        <dbReference type="ARBA" id="ARBA00005582"/>
    </source>
</evidence>
<feature type="domain" description="Nudix hydrolase" evidence="6">
    <location>
        <begin position="14"/>
        <end position="158"/>
    </location>
</feature>
<comment type="cofactor">
    <cofactor evidence="1">
        <name>Mg(2+)</name>
        <dbReference type="ChEBI" id="CHEBI:18420"/>
    </cofactor>
</comment>
<evidence type="ECO:0000256" key="1">
    <source>
        <dbReference type="ARBA" id="ARBA00001946"/>
    </source>
</evidence>
<dbReference type="CDD" id="cd04685">
    <property type="entry name" value="NUDIX_Hydrolase"/>
    <property type="match status" value="1"/>
</dbReference>
<evidence type="ECO:0000313" key="8">
    <source>
        <dbReference type="Proteomes" id="UP000565711"/>
    </source>
</evidence>
<reference evidence="7 8" key="1">
    <citation type="submission" date="2020-04" db="EMBL/GenBank/DDBJ databases">
        <title>MicrobeNet Type strains.</title>
        <authorList>
            <person name="Nicholson A.C."/>
        </authorList>
    </citation>
    <scope>NUCLEOTIDE SEQUENCE [LARGE SCALE GENOMIC DNA]</scope>
    <source>
        <strain evidence="7 8">JCM 12354</strain>
    </source>
</reference>